<sequence length="351" mass="39844">MSRQQDPQRPFFSFGNPFQMIYKGSNLSPKLLDLLKTFEVTLAERLKKLKPVDREDVLRLSWMRYAMESLCAIHTDIKTLITALEFPVCDWDDKWIDVYLDNSVKLLDICIAFSSEISRLNQSHLFLQCVLHNLEGATKQFMRAQSSLDGWRQHISSKNPRLENCFAIMDSLAETIDLPKIKNSAKGKVLMRAMYGVKVVTLFICSIFIAAFSGSMKNLMDLHVPETFSWAEAFTDLRASVNNEIRNIYSDGRVTVLKELEAVDTTVKKLYPIVQDGLDPVEAEVVQYSTSDLRIQTEKVSQGLDLLAKEVDSFFRIVLTGRDALLCNLRVGGNVTNTMQPTDDIQGQAVR</sequence>
<accession>A0AAD2EB77</accession>
<evidence type="ECO:0000313" key="8">
    <source>
        <dbReference type="Proteomes" id="UP000834106"/>
    </source>
</evidence>
<name>A0AAD2EB77_9LAMI</name>
<dbReference type="PANTHER" id="PTHR31509">
    <property type="entry name" value="BPS1-LIKE PROTEIN"/>
    <property type="match status" value="1"/>
</dbReference>
<keyword evidence="3 6" id="KW-1133">Transmembrane helix</keyword>
<keyword evidence="8" id="KW-1185">Reference proteome</keyword>
<evidence type="ECO:0000256" key="6">
    <source>
        <dbReference type="SAM" id="Phobius"/>
    </source>
</evidence>
<dbReference type="Proteomes" id="UP000834106">
    <property type="component" value="Chromosome 18"/>
</dbReference>
<evidence type="ECO:0000256" key="3">
    <source>
        <dbReference type="ARBA" id="ARBA00022989"/>
    </source>
</evidence>
<feature type="transmembrane region" description="Helical" evidence="6">
    <location>
        <begin position="189"/>
        <end position="212"/>
    </location>
</feature>
<evidence type="ECO:0000256" key="5">
    <source>
        <dbReference type="ARBA" id="ARBA00035114"/>
    </source>
</evidence>
<dbReference type="InterPro" id="IPR008511">
    <property type="entry name" value="ROH1-like"/>
</dbReference>
<proteinExistence type="inferred from homology"/>
<dbReference type="GO" id="GO:0016020">
    <property type="term" value="C:membrane"/>
    <property type="evidence" value="ECO:0007669"/>
    <property type="project" value="UniProtKB-SubCell"/>
</dbReference>
<comment type="subcellular location">
    <subcellularLocation>
        <location evidence="1">Membrane</location>
        <topology evidence="1">Single-pass membrane protein</topology>
    </subcellularLocation>
</comment>
<protein>
    <submittedName>
        <fullName evidence="7">Uncharacterized protein</fullName>
    </submittedName>
</protein>
<keyword evidence="4 6" id="KW-0472">Membrane</keyword>
<reference evidence="7" key="1">
    <citation type="submission" date="2023-05" db="EMBL/GenBank/DDBJ databases">
        <authorList>
            <person name="Huff M."/>
        </authorList>
    </citation>
    <scope>NUCLEOTIDE SEQUENCE</scope>
</reference>
<evidence type="ECO:0000256" key="4">
    <source>
        <dbReference type="ARBA" id="ARBA00023136"/>
    </source>
</evidence>
<keyword evidence="2 6" id="KW-0812">Transmembrane</keyword>
<comment type="similarity">
    <text evidence="5">Belongs to the ROH1 family.</text>
</comment>
<evidence type="ECO:0000313" key="7">
    <source>
        <dbReference type="EMBL" id="CAI9781541.1"/>
    </source>
</evidence>
<evidence type="ECO:0000256" key="2">
    <source>
        <dbReference type="ARBA" id="ARBA00022692"/>
    </source>
</evidence>
<gene>
    <name evidence="7" type="ORF">FPE_LOCUS28971</name>
</gene>
<evidence type="ECO:0000256" key="1">
    <source>
        <dbReference type="ARBA" id="ARBA00004167"/>
    </source>
</evidence>
<organism evidence="7 8">
    <name type="scientific">Fraxinus pennsylvanica</name>
    <dbReference type="NCBI Taxonomy" id="56036"/>
    <lineage>
        <taxon>Eukaryota</taxon>
        <taxon>Viridiplantae</taxon>
        <taxon>Streptophyta</taxon>
        <taxon>Embryophyta</taxon>
        <taxon>Tracheophyta</taxon>
        <taxon>Spermatophyta</taxon>
        <taxon>Magnoliopsida</taxon>
        <taxon>eudicotyledons</taxon>
        <taxon>Gunneridae</taxon>
        <taxon>Pentapetalae</taxon>
        <taxon>asterids</taxon>
        <taxon>lamiids</taxon>
        <taxon>Lamiales</taxon>
        <taxon>Oleaceae</taxon>
        <taxon>Oleeae</taxon>
        <taxon>Fraxinus</taxon>
    </lineage>
</organism>
<dbReference type="AlphaFoldDB" id="A0AAD2EB77"/>
<dbReference type="Pfam" id="PF05633">
    <property type="entry name" value="ROH1-like"/>
    <property type="match status" value="2"/>
</dbReference>
<dbReference type="EMBL" id="OU503053">
    <property type="protein sequence ID" value="CAI9781541.1"/>
    <property type="molecule type" value="Genomic_DNA"/>
</dbReference>